<evidence type="ECO:0000256" key="1">
    <source>
        <dbReference type="SAM" id="SignalP"/>
    </source>
</evidence>
<sequence length="159" mass="16320">MRTTVLAFPLTAAMAVALAAAPALADTGSLGSSALGSLGSSNNTPQHYGKQGRADAPNGVRSINTWVYAPSASARSDSTYPVGAQVGVKWNSVIAAGNQIDGPECTMSVRITGPKAPGPFSTKLCTSKYAWKLNVRGTYIARVTDGISGASNAVRFEIS</sequence>
<reference evidence="3" key="1">
    <citation type="journal article" date="2019" name="Int. J. Syst. Evol. Microbiol.">
        <title>The Global Catalogue of Microorganisms (GCM) 10K type strain sequencing project: providing services to taxonomists for standard genome sequencing and annotation.</title>
        <authorList>
            <consortium name="The Broad Institute Genomics Platform"/>
            <consortium name="The Broad Institute Genome Sequencing Center for Infectious Disease"/>
            <person name="Wu L."/>
            <person name="Ma J."/>
        </authorList>
    </citation>
    <scope>NUCLEOTIDE SEQUENCE [LARGE SCALE GENOMIC DNA]</scope>
    <source>
        <strain evidence="3">JCM 14234</strain>
    </source>
</reference>
<name>A0ABP6L1V7_9ACTN</name>
<accession>A0ABP6L1V7</accession>
<comment type="caution">
    <text evidence="2">The sequence shown here is derived from an EMBL/GenBank/DDBJ whole genome shotgun (WGS) entry which is preliminary data.</text>
</comment>
<evidence type="ECO:0000313" key="2">
    <source>
        <dbReference type="EMBL" id="GAA3030264.1"/>
    </source>
</evidence>
<dbReference type="Proteomes" id="UP001501035">
    <property type="component" value="Unassembled WGS sequence"/>
</dbReference>
<keyword evidence="1" id="KW-0732">Signal</keyword>
<keyword evidence="3" id="KW-1185">Reference proteome</keyword>
<organism evidence="2 3">
    <name type="scientific">Gordonia defluvii</name>
    <dbReference type="NCBI Taxonomy" id="283718"/>
    <lineage>
        <taxon>Bacteria</taxon>
        <taxon>Bacillati</taxon>
        <taxon>Actinomycetota</taxon>
        <taxon>Actinomycetes</taxon>
        <taxon>Mycobacteriales</taxon>
        <taxon>Gordoniaceae</taxon>
        <taxon>Gordonia</taxon>
    </lineage>
</organism>
<dbReference type="RefSeq" id="WP_290707699.1">
    <property type="nucleotide sequence ID" value="NZ_BAAAVS010000017.1"/>
</dbReference>
<gene>
    <name evidence="2" type="ORF">GCM10010528_09650</name>
</gene>
<dbReference type="EMBL" id="BAAAVS010000017">
    <property type="protein sequence ID" value="GAA3030264.1"/>
    <property type="molecule type" value="Genomic_DNA"/>
</dbReference>
<feature type="signal peptide" evidence="1">
    <location>
        <begin position="1"/>
        <end position="25"/>
    </location>
</feature>
<evidence type="ECO:0000313" key="3">
    <source>
        <dbReference type="Proteomes" id="UP001501035"/>
    </source>
</evidence>
<protein>
    <submittedName>
        <fullName evidence="2">Uncharacterized protein</fullName>
    </submittedName>
</protein>
<feature type="chain" id="PRO_5045510992" evidence="1">
    <location>
        <begin position="26"/>
        <end position="159"/>
    </location>
</feature>
<proteinExistence type="predicted"/>